<evidence type="ECO:0000313" key="3">
    <source>
        <dbReference type="Proteomes" id="UP001295684"/>
    </source>
</evidence>
<dbReference type="Proteomes" id="UP001295684">
    <property type="component" value="Unassembled WGS sequence"/>
</dbReference>
<evidence type="ECO:0000256" key="1">
    <source>
        <dbReference type="ARBA" id="ARBA00006218"/>
    </source>
</evidence>
<dbReference type="PANTHER" id="PTHR12817:SF0">
    <property type="entry name" value="GEO08327P1"/>
    <property type="match status" value="1"/>
</dbReference>
<organism evidence="2 3">
    <name type="scientific">Euplotes crassus</name>
    <dbReference type="NCBI Taxonomy" id="5936"/>
    <lineage>
        <taxon>Eukaryota</taxon>
        <taxon>Sar</taxon>
        <taxon>Alveolata</taxon>
        <taxon>Ciliophora</taxon>
        <taxon>Intramacronucleata</taxon>
        <taxon>Spirotrichea</taxon>
        <taxon>Hypotrichia</taxon>
        <taxon>Euplotida</taxon>
        <taxon>Euplotidae</taxon>
        <taxon>Moneuplotes</taxon>
    </lineage>
</organism>
<dbReference type="SUPFAM" id="SSF111126">
    <property type="entry name" value="Ligand-binding domain in the NO signalling and Golgi transport"/>
    <property type="match status" value="1"/>
</dbReference>
<dbReference type="GO" id="GO:0005802">
    <property type="term" value="C:trans-Golgi network"/>
    <property type="evidence" value="ECO:0007669"/>
    <property type="project" value="TreeGrafter"/>
</dbReference>
<keyword evidence="3" id="KW-1185">Reference proteome</keyword>
<comment type="similarity">
    <text evidence="1">Belongs to the TRAPP small subunits family. BET3 subfamily.</text>
</comment>
<dbReference type="Gene3D" id="3.30.1380.20">
    <property type="entry name" value="Trafficking protein particle complex subunit 3"/>
    <property type="match status" value="1"/>
</dbReference>
<sequence>MAATVSDGIWELMIYTFIDEIVNTETPSSAAGAKAEITKSHKIKMCGFEIGSKLIDSCTVMIDKSEKFSDEVSIMKVIATEFWGQLFSKSISNLQTNNKGKFKLQDDGCRLLGKLVDVSDNEEENRKQKVMRGFIVDFITGLVKGALNNLNLEANCSGEWDEIKRVLEISIEIK</sequence>
<dbReference type="AlphaFoldDB" id="A0AAD1Y2L3"/>
<dbReference type="EMBL" id="CAMPGE010025011">
    <property type="protein sequence ID" value="CAI2382810.1"/>
    <property type="molecule type" value="Genomic_DNA"/>
</dbReference>
<evidence type="ECO:0000313" key="2">
    <source>
        <dbReference type="EMBL" id="CAI2382810.1"/>
    </source>
</evidence>
<name>A0AAD1Y2L3_EUPCR</name>
<proteinExistence type="inferred from homology"/>
<dbReference type="InterPro" id="IPR007194">
    <property type="entry name" value="TRAPP_component"/>
</dbReference>
<protein>
    <submittedName>
        <fullName evidence="2">Uncharacterized protein</fullName>
    </submittedName>
</protein>
<accession>A0AAD1Y2L3</accession>
<dbReference type="GO" id="GO:0030008">
    <property type="term" value="C:TRAPP complex"/>
    <property type="evidence" value="ECO:0007669"/>
    <property type="project" value="TreeGrafter"/>
</dbReference>
<dbReference type="InterPro" id="IPR037992">
    <property type="entry name" value="TRAPPC6/Trs33"/>
</dbReference>
<dbReference type="PANTHER" id="PTHR12817">
    <property type="entry name" value="TRAFFICKING PROTEIN PARTICLE COMPLEX SUBUNIT 6B"/>
    <property type="match status" value="1"/>
</dbReference>
<dbReference type="InterPro" id="IPR024096">
    <property type="entry name" value="NO_sig/Golgi_transp_ligand-bd"/>
</dbReference>
<dbReference type="GO" id="GO:0006888">
    <property type="term" value="P:endoplasmic reticulum to Golgi vesicle-mediated transport"/>
    <property type="evidence" value="ECO:0007669"/>
    <property type="project" value="TreeGrafter"/>
</dbReference>
<comment type="caution">
    <text evidence="2">The sequence shown here is derived from an EMBL/GenBank/DDBJ whole genome shotgun (WGS) entry which is preliminary data.</text>
</comment>
<gene>
    <name evidence="2" type="ORF">ECRASSUSDP1_LOCUS24297</name>
</gene>
<dbReference type="Pfam" id="PF04051">
    <property type="entry name" value="TRAPP"/>
    <property type="match status" value="1"/>
</dbReference>
<dbReference type="GO" id="GO:0005801">
    <property type="term" value="C:cis-Golgi network"/>
    <property type="evidence" value="ECO:0007669"/>
    <property type="project" value="TreeGrafter"/>
</dbReference>
<reference evidence="2" key="1">
    <citation type="submission" date="2023-07" db="EMBL/GenBank/DDBJ databases">
        <authorList>
            <consortium name="AG Swart"/>
            <person name="Singh M."/>
            <person name="Singh A."/>
            <person name="Seah K."/>
            <person name="Emmerich C."/>
        </authorList>
    </citation>
    <scope>NUCLEOTIDE SEQUENCE</scope>
    <source>
        <strain evidence="2">DP1</strain>
    </source>
</reference>